<feature type="transmembrane region" description="Helical" evidence="1">
    <location>
        <begin position="176"/>
        <end position="194"/>
    </location>
</feature>
<protein>
    <submittedName>
        <fullName evidence="2">Unannotated protein</fullName>
    </submittedName>
</protein>
<reference evidence="2" key="1">
    <citation type="submission" date="2020-05" db="EMBL/GenBank/DDBJ databases">
        <authorList>
            <person name="Chiriac C."/>
            <person name="Salcher M."/>
            <person name="Ghai R."/>
            <person name="Kavagutti S V."/>
        </authorList>
    </citation>
    <scope>NUCLEOTIDE SEQUENCE</scope>
</reference>
<organism evidence="2">
    <name type="scientific">freshwater metagenome</name>
    <dbReference type="NCBI Taxonomy" id="449393"/>
    <lineage>
        <taxon>unclassified sequences</taxon>
        <taxon>metagenomes</taxon>
        <taxon>ecological metagenomes</taxon>
    </lineage>
</organism>
<dbReference type="EMBL" id="CAETWZ010000001">
    <property type="protein sequence ID" value="CAB4367229.1"/>
    <property type="molecule type" value="Genomic_DNA"/>
</dbReference>
<feature type="transmembrane region" description="Helical" evidence="1">
    <location>
        <begin position="228"/>
        <end position="249"/>
    </location>
</feature>
<keyword evidence="1" id="KW-1133">Transmembrane helix</keyword>
<sequence>MRLLLGLLSVIPFPVQHMGSGDSVQSRNTESVIESVVPALPDGVDVDIVGSDTFVRVRSDGHDVMITGYKNEPYMRITASGDVFVNDGSLTTLINGNRYGNVDTSSFVETPNPVWRKTGSDGVAMWHDHRVHWMSPKPPAPIDSIGTVLTWKVPLAIDGVATMVSGTLFLRNNASVMWWLAGLVALLAGVALSVRRRREFFAMTFFVSLAGIIVGTMEYLGLPNGAQVTPLMLMFSAGAAVAAAASLIAQRKKTASQYIAVSLNAGAGATLIVCAWFSADHVRAAYVPGISQEWIVRMLIPALFGIGLVSMIDGVMRIVRNTTD</sequence>
<feature type="transmembrane region" description="Helical" evidence="1">
    <location>
        <begin position="299"/>
        <end position="319"/>
    </location>
</feature>
<gene>
    <name evidence="2" type="ORF">UFOPK4179_00008</name>
</gene>
<proteinExistence type="predicted"/>
<keyword evidence="1" id="KW-0812">Transmembrane</keyword>
<evidence type="ECO:0000256" key="1">
    <source>
        <dbReference type="SAM" id="Phobius"/>
    </source>
</evidence>
<keyword evidence="1" id="KW-0472">Membrane</keyword>
<dbReference type="AlphaFoldDB" id="A0A6J6AEH9"/>
<feature type="transmembrane region" description="Helical" evidence="1">
    <location>
        <begin position="261"/>
        <end position="279"/>
    </location>
</feature>
<name>A0A6J6AEH9_9ZZZZ</name>
<feature type="transmembrane region" description="Helical" evidence="1">
    <location>
        <begin position="201"/>
        <end position="222"/>
    </location>
</feature>
<evidence type="ECO:0000313" key="2">
    <source>
        <dbReference type="EMBL" id="CAB4367229.1"/>
    </source>
</evidence>
<accession>A0A6J6AEH9</accession>